<dbReference type="Proteomes" id="UP000299102">
    <property type="component" value="Unassembled WGS sequence"/>
</dbReference>
<sequence length="67" mass="7218">MYVISRSGRSSYKSPVISVACQRLYSAVAAYPLINPVSHRRPDSGGMAAPNEFNSQRKLESGISVCG</sequence>
<organism evidence="1 2">
    <name type="scientific">Eumeta variegata</name>
    <name type="common">Bagworm moth</name>
    <name type="synonym">Eumeta japonica</name>
    <dbReference type="NCBI Taxonomy" id="151549"/>
    <lineage>
        <taxon>Eukaryota</taxon>
        <taxon>Metazoa</taxon>
        <taxon>Ecdysozoa</taxon>
        <taxon>Arthropoda</taxon>
        <taxon>Hexapoda</taxon>
        <taxon>Insecta</taxon>
        <taxon>Pterygota</taxon>
        <taxon>Neoptera</taxon>
        <taxon>Endopterygota</taxon>
        <taxon>Lepidoptera</taxon>
        <taxon>Glossata</taxon>
        <taxon>Ditrysia</taxon>
        <taxon>Tineoidea</taxon>
        <taxon>Psychidae</taxon>
        <taxon>Oiketicinae</taxon>
        <taxon>Eumeta</taxon>
    </lineage>
</organism>
<evidence type="ECO:0000313" key="2">
    <source>
        <dbReference type="Proteomes" id="UP000299102"/>
    </source>
</evidence>
<reference evidence="1 2" key="1">
    <citation type="journal article" date="2019" name="Commun. Biol.">
        <title>The bagworm genome reveals a unique fibroin gene that provides high tensile strength.</title>
        <authorList>
            <person name="Kono N."/>
            <person name="Nakamura H."/>
            <person name="Ohtoshi R."/>
            <person name="Tomita M."/>
            <person name="Numata K."/>
            <person name="Arakawa K."/>
        </authorList>
    </citation>
    <scope>NUCLEOTIDE SEQUENCE [LARGE SCALE GENOMIC DNA]</scope>
</reference>
<dbReference type="EMBL" id="BGZK01000436">
    <property type="protein sequence ID" value="GBP43435.1"/>
    <property type="molecule type" value="Genomic_DNA"/>
</dbReference>
<dbReference type="AlphaFoldDB" id="A0A4C1W041"/>
<accession>A0A4C1W041</accession>
<evidence type="ECO:0000313" key="1">
    <source>
        <dbReference type="EMBL" id="GBP43435.1"/>
    </source>
</evidence>
<name>A0A4C1W041_EUMVA</name>
<protein>
    <submittedName>
        <fullName evidence="1">Uncharacterized protein</fullName>
    </submittedName>
</protein>
<proteinExistence type="predicted"/>
<comment type="caution">
    <text evidence="1">The sequence shown here is derived from an EMBL/GenBank/DDBJ whole genome shotgun (WGS) entry which is preliminary data.</text>
</comment>
<gene>
    <name evidence="1" type="ORF">EVAR_16009_1</name>
</gene>
<keyword evidence="2" id="KW-1185">Reference proteome</keyword>